<evidence type="ECO:0000259" key="2">
    <source>
        <dbReference type="Pfam" id="PF09429"/>
    </source>
</evidence>
<protein>
    <recommendedName>
        <fullName evidence="2">Wbp11/ELF5/Saf1 N-terminal domain-containing protein</fullName>
    </recommendedName>
</protein>
<feature type="domain" description="Wbp11/ELF5/Saf1 N-terminal" evidence="2">
    <location>
        <begin position="3"/>
        <end position="79"/>
    </location>
</feature>
<dbReference type="Proteomes" id="UP000809789">
    <property type="component" value="Unassembled WGS sequence"/>
</dbReference>
<dbReference type="EMBL" id="JAESVG020000001">
    <property type="protein sequence ID" value="KAG8631667.1"/>
    <property type="molecule type" value="Genomic_DNA"/>
</dbReference>
<sequence length="260" mass="28756">MAKDINPVTAHAKAQKRATQKKTKLAVLKARTERLAKRNPSRLEKQIADLKSQESNGSLRSRDAELLKTLEKELGQVKKARERTGQGEQEARRAGLADGRGGEGDREGRGTKRTRDHRDQSDEESTDEEVRSIPMPRDTPPPISRRDRRPDARTNGQVEKKDAAPAQITYSSAPVMRDLRKEATGAKFAPAQVRRNLERVKGKGGLVEEAEWERLEKGGYVGKQGGEEGEGGAEGGRREAEGDGGRRKGVTMEEVEDEDL</sequence>
<dbReference type="GO" id="GO:0006396">
    <property type="term" value="P:RNA processing"/>
    <property type="evidence" value="ECO:0007669"/>
    <property type="project" value="InterPro"/>
</dbReference>
<evidence type="ECO:0000313" key="4">
    <source>
        <dbReference type="Proteomes" id="UP000809789"/>
    </source>
</evidence>
<feature type="compositionally biased region" description="Basic and acidic residues" evidence="1">
    <location>
        <begin position="235"/>
        <end position="246"/>
    </location>
</feature>
<feature type="compositionally biased region" description="Basic and acidic residues" evidence="1">
    <location>
        <begin position="82"/>
        <end position="110"/>
    </location>
</feature>
<dbReference type="Pfam" id="PF09429">
    <property type="entry name" value="Wbp11"/>
    <property type="match status" value="1"/>
</dbReference>
<dbReference type="InterPro" id="IPR019007">
    <property type="entry name" value="Wbp11/ELF5/Saf1_N"/>
</dbReference>
<feature type="region of interest" description="Disordered" evidence="1">
    <location>
        <begin position="1"/>
        <end position="64"/>
    </location>
</feature>
<organism evidence="3 4">
    <name type="scientific">Elsinoe batatas</name>
    <dbReference type="NCBI Taxonomy" id="2601811"/>
    <lineage>
        <taxon>Eukaryota</taxon>
        <taxon>Fungi</taxon>
        <taxon>Dikarya</taxon>
        <taxon>Ascomycota</taxon>
        <taxon>Pezizomycotina</taxon>
        <taxon>Dothideomycetes</taxon>
        <taxon>Dothideomycetidae</taxon>
        <taxon>Myriangiales</taxon>
        <taxon>Elsinoaceae</taxon>
        <taxon>Elsinoe</taxon>
    </lineage>
</organism>
<name>A0A8K0PKM2_9PEZI</name>
<accession>A0A8K0PKM2</accession>
<comment type="caution">
    <text evidence="3">The sequence shown here is derived from an EMBL/GenBank/DDBJ whole genome shotgun (WGS) entry which is preliminary data.</text>
</comment>
<evidence type="ECO:0000256" key="1">
    <source>
        <dbReference type="SAM" id="MobiDB-lite"/>
    </source>
</evidence>
<feature type="compositionally biased region" description="Basic and acidic residues" evidence="1">
    <location>
        <begin position="144"/>
        <end position="163"/>
    </location>
</feature>
<proteinExistence type="predicted"/>
<feature type="region of interest" description="Disordered" evidence="1">
    <location>
        <begin position="218"/>
        <end position="260"/>
    </location>
</feature>
<keyword evidence="4" id="KW-1185">Reference proteome</keyword>
<dbReference type="AlphaFoldDB" id="A0A8K0PKM2"/>
<feature type="compositionally biased region" description="Basic and acidic residues" evidence="1">
    <location>
        <begin position="30"/>
        <end position="52"/>
    </location>
</feature>
<feature type="region of interest" description="Disordered" evidence="1">
    <location>
        <begin position="76"/>
        <end position="173"/>
    </location>
</feature>
<evidence type="ECO:0000313" key="3">
    <source>
        <dbReference type="EMBL" id="KAG8631667.1"/>
    </source>
</evidence>
<feature type="compositionally biased region" description="Basic residues" evidence="1">
    <location>
        <begin position="13"/>
        <end position="24"/>
    </location>
</feature>
<gene>
    <name evidence="3" type="ORF">KVT40_000807</name>
</gene>
<reference evidence="3" key="1">
    <citation type="submission" date="2021-07" db="EMBL/GenBank/DDBJ databases">
        <title>Elsinoe batatas strain:CRI-CJ2 Genome sequencing and assembly.</title>
        <authorList>
            <person name="Huang L."/>
        </authorList>
    </citation>
    <scope>NUCLEOTIDE SEQUENCE</scope>
    <source>
        <strain evidence="3">CRI-CJ2</strain>
    </source>
</reference>
<dbReference type="OrthoDB" id="5597581at2759"/>